<sequence>MSCFAAASTNDDDPGRVLRLPHSIANKRLLHSSLSQLSQSPSSLPPLRDVEKCFASLKFVEEGPFAIVEASQLDLMESKDRTIAEMKEQLTKQQQLNQYEHLLAMRAKKEGELAELLVEEQSVHWQMWALQMEKVQILKRE</sequence>
<gene>
    <name evidence="1" type="ORF">BLNAU_17749</name>
</gene>
<evidence type="ECO:0000313" key="1">
    <source>
        <dbReference type="EMBL" id="KAK2947273.1"/>
    </source>
</evidence>
<evidence type="ECO:0000313" key="2">
    <source>
        <dbReference type="Proteomes" id="UP001281761"/>
    </source>
</evidence>
<proteinExistence type="predicted"/>
<name>A0ABQ9X663_9EUKA</name>
<dbReference type="Proteomes" id="UP001281761">
    <property type="component" value="Unassembled WGS sequence"/>
</dbReference>
<accession>A0ABQ9X663</accession>
<keyword evidence="2" id="KW-1185">Reference proteome</keyword>
<dbReference type="EMBL" id="JARBJD010000205">
    <property type="protein sequence ID" value="KAK2947273.1"/>
    <property type="molecule type" value="Genomic_DNA"/>
</dbReference>
<reference evidence="1 2" key="1">
    <citation type="journal article" date="2022" name="bioRxiv">
        <title>Genomics of Preaxostyla Flagellates Illuminates Evolutionary Transitions and the Path Towards Mitochondrial Loss.</title>
        <authorList>
            <person name="Novak L.V.F."/>
            <person name="Treitli S.C."/>
            <person name="Pyrih J."/>
            <person name="Halakuc P."/>
            <person name="Pipaliya S.V."/>
            <person name="Vacek V."/>
            <person name="Brzon O."/>
            <person name="Soukal P."/>
            <person name="Eme L."/>
            <person name="Dacks J.B."/>
            <person name="Karnkowska A."/>
            <person name="Elias M."/>
            <person name="Hampl V."/>
        </authorList>
    </citation>
    <scope>NUCLEOTIDE SEQUENCE [LARGE SCALE GENOMIC DNA]</scope>
    <source>
        <strain evidence="1">NAU3</strain>
        <tissue evidence="1">Gut</tissue>
    </source>
</reference>
<organism evidence="1 2">
    <name type="scientific">Blattamonas nauphoetae</name>
    <dbReference type="NCBI Taxonomy" id="2049346"/>
    <lineage>
        <taxon>Eukaryota</taxon>
        <taxon>Metamonada</taxon>
        <taxon>Preaxostyla</taxon>
        <taxon>Oxymonadida</taxon>
        <taxon>Blattamonas</taxon>
    </lineage>
</organism>
<comment type="caution">
    <text evidence="1">The sequence shown here is derived from an EMBL/GenBank/DDBJ whole genome shotgun (WGS) entry which is preliminary data.</text>
</comment>
<protein>
    <submittedName>
        <fullName evidence="1">Uncharacterized protein</fullName>
    </submittedName>
</protein>